<protein>
    <recommendedName>
        <fullName evidence="3">Enoyl reductase (ER) domain-containing protein</fullName>
    </recommendedName>
</protein>
<name>A0A8J8SXF9_HALGN</name>
<evidence type="ECO:0000313" key="4">
    <source>
        <dbReference type="EMBL" id="TNV74225.1"/>
    </source>
</evidence>
<evidence type="ECO:0000256" key="1">
    <source>
        <dbReference type="ARBA" id="ARBA00022857"/>
    </source>
</evidence>
<evidence type="ECO:0000259" key="3">
    <source>
        <dbReference type="SMART" id="SM00829"/>
    </source>
</evidence>
<dbReference type="InterPro" id="IPR013154">
    <property type="entry name" value="ADH-like_N"/>
</dbReference>
<dbReference type="PANTHER" id="PTHR48106">
    <property type="entry name" value="QUINONE OXIDOREDUCTASE PIG3-RELATED"/>
    <property type="match status" value="1"/>
</dbReference>
<sequence length="331" mass="37376">MEYSHKTKRQALVLEGGNIKLKNDETLPLKDKEVLIKVAYAPITNFDKSCLSLSQECEGRIFGSEGSGIIQQVGKGVDSSLKGRKVAFCHDAWSQYVVKDVDQLLVFDDKVDLRMAATSVINPLTALCLKYMMLDKGQDSFIFFGANSTLGHILMKIAIRKGLKPIGIVQDKKQLQELKKDLNIDESQLLACDDSEFDKRFKSLLSTFKSHYLIDAVGSDYSGLLFERMPASSEMILLGNLSNQSLRLNPTEFFMHNKRIRGFNLNDYMRSELSEERRKLMMGIIVEDINAGGEFFGASVAQEFRFAEEWSKAIEQVEKLQDQGKVLLSMQ</sequence>
<dbReference type="SUPFAM" id="SSF51735">
    <property type="entry name" value="NAD(P)-binding Rossmann-fold domains"/>
    <property type="match status" value="1"/>
</dbReference>
<dbReference type="Gene3D" id="3.90.180.10">
    <property type="entry name" value="Medium-chain alcohol dehydrogenases, catalytic domain"/>
    <property type="match status" value="1"/>
</dbReference>
<dbReference type="SUPFAM" id="SSF50129">
    <property type="entry name" value="GroES-like"/>
    <property type="match status" value="1"/>
</dbReference>
<dbReference type="Gene3D" id="3.40.50.720">
    <property type="entry name" value="NAD(P)-binding Rossmann-like Domain"/>
    <property type="match status" value="1"/>
</dbReference>
<dbReference type="GO" id="GO:0070402">
    <property type="term" value="F:NADPH binding"/>
    <property type="evidence" value="ECO:0007669"/>
    <property type="project" value="TreeGrafter"/>
</dbReference>
<dbReference type="GO" id="GO:0016651">
    <property type="term" value="F:oxidoreductase activity, acting on NAD(P)H"/>
    <property type="evidence" value="ECO:0007669"/>
    <property type="project" value="TreeGrafter"/>
</dbReference>
<dbReference type="InterPro" id="IPR020843">
    <property type="entry name" value="ER"/>
</dbReference>
<dbReference type="InterPro" id="IPR036291">
    <property type="entry name" value="NAD(P)-bd_dom_sf"/>
</dbReference>
<keyword evidence="2" id="KW-0560">Oxidoreductase</keyword>
<dbReference type="AlphaFoldDB" id="A0A8J8SXF9"/>
<dbReference type="PANTHER" id="PTHR48106:SF18">
    <property type="entry name" value="QUINONE OXIDOREDUCTASE PIG3"/>
    <property type="match status" value="1"/>
</dbReference>
<dbReference type="SMART" id="SM00829">
    <property type="entry name" value="PKS_ER"/>
    <property type="match status" value="1"/>
</dbReference>
<keyword evidence="1" id="KW-0521">NADP</keyword>
<evidence type="ECO:0000313" key="5">
    <source>
        <dbReference type="Proteomes" id="UP000785679"/>
    </source>
</evidence>
<dbReference type="InterPro" id="IPR011032">
    <property type="entry name" value="GroES-like_sf"/>
</dbReference>
<proteinExistence type="predicted"/>
<dbReference type="Proteomes" id="UP000785679">
    <property type="component" value="Unassembled WGS sequence"/>
</dbReference>
<accession>A0A8J8SXF9</accession>
<reference evidence="4" key="1">
    <citation type="submission" date="2019-06" db="EMBL/GenBank/DDBJ databases">
        <authorList>
            <person name="Zheng W."/>
        </authorList>
    </citation>
    <scope>NUCLEOTIDE SEQUENCE</scope>
    <source>
        <strain evidence="4">QDHG01</strain>
    </source>
</reference>
<gene>
    <name evidence="4" type="ORF">FGO68_gene13124</name>
</gene>
<dbReference type="OrthoDB" id="291394at2759"/>
<comment type="caution">
    <text evidence="4">The sequence shown here is derived from an EMBL/GenBank/DDBJ whole genome shotgun (WGS) entry which is preliminary data.</text>
</comment>
<evidence type="ECO:0000256" key="2">
    <source>
        <dbReference type="ARBA" id="ARBA00023002"/>
    </source>
</evidence>
<dbReference type="EMBL" id="RRYP01017259">
    <property type="protein sequence ID" value="TNV74225.1"/>
    <property type="molecule type" value="Genomic_DNA"/>
</dbReference>
<organism evidence="4 5">
    <name type="scientific">Halteria grandinella</name>
    <dbReference type="NCBI Taxonomy" id="5974"/>
    <lineage>
        <taxon>Eukaryota</taxon>
        <taxon>Sar</taxon>
        <taxon>Alveolata</taxon>
        <taxon>Ciliophora</taxon>
        <taxon>Intramacronucleata</taxon>
        <taxon>Spirotrichea</taxon>
        <taxon>Stichotrichia</taxon>
        <taxon>Sporadotrichida</taxon>
        <taxon>Halteriidae</taxon>
        <taxon>Halteria</taxon>
    </lineage>
</organism>
<dbReference type="Pfam" id="PF08240">
    <property type="entry name" value="ADH_N"/>
    <property type="match status" value="1"/>
</dbReference>
<feature type="domain" description="Enoyl reductase (ER)" evidence="3">
    <location>
        <begin position="16"/>
        <end position="328"/>
    </location>
</feature>
<keyword evidence="5" id="KW-1185">Reference proteome</keyword>